<dbReference type="OrthoDB" id="5567366at2"/>
<proteinExistence type="predicted"/>
<evidence type="ECO:0008006" key="3">
    <source>
        <dbReference type="Google" id="ProtNLM"/>
    </source>
</evidence>
<dbReference type="STRING" id="555512.SAMN04487993_1001327"/>
<dbReference type="RefSeq" id="WP_089842740.1">
    <property type="nucleotide sequence ID" value="NZ_FNEJ01000001.1"/>
</dbReference>
<name>A0A1G8IAE2_9RHOB</name>
<organism evidence="1 2">
    <name type="scientific">Salipiger marinus</name>
    <dbReference type="NCBI Taxonomy" id="555512"/>
    <lineage>
        <taxon>Bacteria</taxon>
        <taxon>Pseudomonadati</taxon>
        <taxon>Pseudomonadota</taxon>
        <taxon>Alphaproteobacteria</taxon>
        <taxon>Rhodobacterales</taxon>
        <taxon>Roseobacteraceae</taxon>
        <taxon>Salipiger</taxon>
    </lineage>
</organism>
<gene>
    <name evidence="1" type="ORF">SAMN04487993_1001327</name>
</gene>
<evidence type="ECO:0000313" key="2">
    <source>
        <dbReference type="Proteomes" id="UP000199093"/>
    </source>
</evidence>
<dbReference type="InterPro" id="IPR013024">
    <property type="entry name" value="GGCT-like"/>
</dbReference>
<sequence length="187" mass="20458">MSEAYFFGYGSLVNRNTHGYAPCHTARATGWRRTWARMADRPLAILTVVPDPDSEIEGLIAPVPPEGWALLDLREAAYLRRDALPCVSHACDGVAQLAIYAVDPALILPPDAGHPLLLSYLDVVLQGYLREYGPAGAERFLDTTTGWATPVLDDRAQPVYPRAQTLTAEERAFVDDALVRLGARITA</sequence>
<accession>A0A1G8IAE2</accession>
<reference evidence="1 2" key="1">
    <citation type="submission" date="2016-10" db="EMBL/GenBank/DDBJ databases">
        <authorList>
            <person name="de Groot N.N."/>
        </authorList>
    </citation>
    <scope>NUCLEOTIDE SEQUENCE [LARGE SCALE GENOMIC DNA]</scope>
    <source>
        <strain evidence="1 2">DSM 26424</strain>
    </source>
</reference>
<dbReference type="EMBL" id="FNEJ01000001">
    <property type="protein sequence ID" value="SDI15856.1"/>
    <property type="molecule type" value="Genomic_DNA"/>
</dbReference>
<dbReference type="Gene3D" id="3.10.490.10">
    <property type="entry name" value="Gamma-glutamyl cyclotransferase-like"/>
    <property type="match status" value="1"/>
</dbReference>
<dbReference type="AlphaFoldDB" id="A0A1G8IAE2"/>
<evidence type="ECO:0000313" key="1">
    <source>
        <dbReference type="EMBL" id="SDI15856.1"/>
    </source>
</evidence>
<dbReference type="SUPFAM" id="SSF110857">
    <property type="entry name" value="Gamma-glutamyl cyclotransferase-like"/>
    <property type="match status" value="1"/>
</dbReference>
<dbReference type="InterPro" id="IPR036568">
    <property type="entry name" value="GGCT-like_sf"/>
</dbReference>
<dbReference type="Proteomes" id="UP000199093">
    <property type="component" value="Unassembled WGS sequence"/>
</dbReference>
<keyword evidence="2" id="KW-1185">Reference proteome</keyword>
<protein>
    <recommendedName>
        <fullName evidence="3">ChaC-like protein</fullName>
    </recommendedName>
</protein>
<dbReference type="CDD" id="cd06661">
    <property type="entry name" value="GGCT_like"/>
    <property type="match status" value="1"/>
</dbReference>